<dbReference type="AlphaFoldDB" id="A0A1U7EWR2"/>
<dbReference type="EnsemblBacteria" id="CAI49538">
    <property type="protein sequence ID" value="CAI49538"/>
    <property type="gene ID" value="NP_2894A"/>
</dbReference>
<protein>
    <submittedName>
        <fullName evidence="5">CBS domain protein</fullName>
    </submittedName>
</protein>
<dbReference type="OrthoDB" id="9280at2157"/>
<feature type="domain" description="CBS" evidence="4">
    <location>
        <begin position="63"/>
        <end position="123"/>
    </location>
</feature>
<dbReference type="InterPro" id="IPR051257">
    <property type="entry name" value="Diverse_CBS-Domain"/>
</dbReference>
<proteinExistence type="predicted"/>
<feature type="region of interest" description="Disordered" evidence="3">
    <location>
        <begin position="183"/>
        <end position="214"/>
    </location>
</feature>
<dbReference type="PANTHER" id="PTHR43080:SF2">
    <property type="entry name" value="CBS DOMAIN-CONTAINING PROTEIN"/>
    <property type="match status" value="1"/>
</dbReference>
<dbReference type="SMART" id="SM00116">
    <property type="entry name" value="CBS"/>
    <property type="match status" value="4"/>
</dbReference>
<dbReference type="InterPro" id="IPR000644">
    <property type="entry name" value="CBS_dom"/>
</dbReference>
<feature type="compositionally biased region" description="Low complexity" evidence="3">
    <location>
        <begin position="195"/>
        <end position="204"/>
    </location>
</feature>
<dbReference type="EMBL" id="CR936257">
    <property type="protein sequence ID" value="CAI49538.1"/>
    <property type="molecule type" value="Genomic_DNA"/>
</dbReference>
<dbReference type="eggNOG" id="arCOG00601">
    <property type="taxonomic scope" value="Archaea"/>
</dbReference>
<feature type="domain" description="CBS" evidence="4">
    <location>
        <begin position="7"/>
        <end position="62"/>
    </location>
</feature>
<name>A0A1U7EWR2_NATPD</name>
<dbReference type="CDD" id="cd17780">
    <property type="entry name" value="CBS_pair_arch1_repeat1"/>
    <property type="match status" value="1"/>
</dbReference>
<dbReference type="CDD" id="cd04632">
    <property type="entry name" value="CBS_pair_arch1_repeat2"/>
    <property type="match status" value="1"/>
</dbReference>
<dbReference type="PANTHER" id="PTHR43080">
    <property type="entry name" value="CBS DOMAIN-CONTAINING PROTEIN CBSX3, MITOCHONDRIAL"/>
    <property type="match status" value="1"/>
</dbReference>
<evidence type="ECO:0000313" key="6">
    <source>
        <dbReference type="Proteomes" id="UP000002698"/>
    </source>
</evidence>
<dbReference type="KEGG" id="nph:NP_2894A"/>
<keyword evidence="6" id="KW-1185">Reference proteome</keyword>
<dbReference type="InterPro" id="IPR046342">
    <property type="entry name" value="CBS_dom_sf"/>
</dbReference>
<gene>
    <name evidence="5" type="primary">cbs3</name>
    <name evidence="5" type="ordered locus">NP_2894A</name>
</gene>
<dbReference type="HOGENOM" id="CLU_035203_0_0_2"/>
<organism evidence="5 6">
    <name type="scientific">Natronomonas pharaonis (strain ATCC 35678 / DSM 2160 / CIP 103997 / JCM 8858 / NBRC 14720 / NCIMB 2260 / Gabara)</name>
    <name type="common">Halobacterium pharaonis</name>
    <dbReference type="NCBI Taxonomy" id="348780"/>
    <lineage>
        <taxon>Archaea</taxon>
        <taxon>Methanobacteriati</taxon>
        <taxon>Methanobacteriota</taxon>
        <taxon>Stenosarchaea group</taxon>
        <taxon>Halobacteria</taxon>
        <taxon>Halobacteriales</taxon>
        <taxon>Natronomonadaceae</taxon>
        <taxon>Natronomonas</taxon>
    </lineage>
</organism>
<dbReference type="Pfam" id="PF00571">
    <property type="entry name" value="CBS"/>
    <property type="match status" value="4"/>
</dbReference>
<dbReference type="RefSeq" id="WP_011323163.1">
    <property type="nucleotide sequence ID" value="NC_007426.1"/>
</dbReference>
<dbReference type="SUPFAM" id="SSF54631">
    <property type="entry name" value="CBS-domain pair"/>
    <property type="match status" value="2"/>
</dbReference>
<evidence type="ECO:0000256" key="1">
    <source>
        <dbReference type="ARBA" id="ARBA00023122"/>
    </source>
</evidence>
<evidence type="ECO:0000256" key="2">
    <source>
        <dbReference type="PROSITE-ProRule" id="PRU00703"/>
    </source>
</evidence>
<reference evidence="5 6" key="1">
    <citation type="journal article" date="2005" name="Genome Res.">
        <title>Living with two extremes: conclusions from the genome sequence of Natronomonas pharaonis.</title>
        <authorList>
            <person name="Falb M."/>
            <person name="Pfeiffer F."/>
            <person name="Palm P."/>
            <person name="Rodewald K."/>
            <person name="Hickmann V."/>
            <person name="Tittor J."/>
            <person name="Oesterhelt D."/>
        </authorList>
    </citation>
    <scope>NUCLEOTIDE SEQUENCE [LARGE SCALE GENOMIC DNA]</scope>
    <source>
        <strain evidence="6">ATCC 35678 / DSM 2160 / CIP 103997 / JCM 8858 / NBRC 14720 / NCIMB 2260 / Gabara</strain>
    </source>
</reference>
<dbReference type="GeneID" id="3702581"/>
<keyword evidence="1 2" id="KW-0129">CBS domain</keyword>
<dbReference type="Gene3D" id="3.10.580.10">
    <property type="entry name" value="CBS-domain"/>
    <property type="match status" value="3"/>
</dbReference>
<feature type="domain" description="CBS" evidence="4">
    <location>
        <begin position="230"/>
        <end position="289"/>
    </location>
</feature>
<dbReference type="STRING" id="348780.NP_2894A"/>
<dbReference type="PROSITE" id="PS51371">
    <property type="entry name" value="CBS"/>
    <property type="match status" value="4"/>
</dbReference>
<dbReference type="Proteomes" id="UP000002698">
    <property type="component" value="Chromosome"/>
</dbReference>
<feature type="domain" description="CBS" evidence="4">
    <location>
        <begin position="128"/>
        <end position="184"/>
    </location>
</feature>
<evidence type="ECO:0000313" key="5">
    <source>
        <dbReference type="EMBL" id="CAI49538.1"/>
    </source>
</evidence>
<evidence type="ECO:0000256" key="3">
    <source>
        <dbReference type="SAM" id="MobiDB-lite"/>
    </source>
</evidence>
<sequence>MDISAIVSTEFEELSPDTPVSKLTGVFDDPDVKGVVVSDDGDLVGVVTRRQLTTSHHSPEEKLASLVWHAPTVAPDENVREVARLMIDSGTQLLPVVEGDSMVGVVTADELLEAVQSFLEAATVGDAYSEELISIEPQTSFGKALHSFRDNRIAHLPVVDEGSAVGVVSLYDVTDIAVRATTQSQGGDAGGTDPFGGEISSSSGRARRGGFGAREGERDRLLDLPVRDVMVTPVRTVTPDETLEDAVAAMFDAGVSSLVVTRDGEPDGILTKTDILDALTWEAEGNRAVQLYGSDLLDDMNYDEVVSMIDAFDDMDGGTNVLDAKIHLHEHNETRRGTPLLLARIRLYTDGGLFMASGEGYGASHALGEAKDTLERRIRDNKTYAQTKKHPDEEFWDKRFGWWLES</sequence>
<evidence type="ECO:0000259" key="4">
    <source>
        <dbReference type="PROSITE" id="PS51371"/>
    </source>
</evidence>
<accession>A0A1U7EWR2</accession>